<feature type="compositionally biased region" description="Low complexity" evidence="3">
    <location>
        <begin position="948"/>
        <end position="968"/>
    </location>
</feature>
<dbReference type="PANTHER" id="PTHR14095:SF0">
    <property type="entry name" value="MIP22305P"/>
    <property type="match status" value="1"/>
</dbReference>
<keyword evidence="2" id="KW-0106">Calcium</keyword>
<dbReference type="PROSITE" id="PS50222">
    <property type="entry name" value="EF_HAND_2"/>
    <property type="match status" value="1"/>
</dbReference>
<protein>
    <recommendedName>
        <fullName evidence="4">EF-hand domain-containing protein</fullName>
    </recommendedName>
</protein>
<feature type="region of interest" description="Disordered" evidence="3">
    <location>
        <begin position="928"/>
        <end position="968"/>
    </location>
</feature>
<dbReference type="PANTHER" id="PTHR14095">
    <property type="entry name" value="PHOSPHATASE 2A REGULATORY SUBUNIT-RELATED"/>
    <property type="match status" value="1"/>
</dbReference>
<reference evidence="6" key="1">
    <citation type="journal article" date="2018" name="Nat. Microbiol.">
        <title>Leveraging single-cell genomics to expand the fungal tree of life.</title>
        <authorList>
            <person name="Ahrendt S.R."/>
            <person name="Quandt C.A."/>
            <person name="Ciobanu D."/>
            <person name="Clum A."/>
            <person name="Salamov A."/>
            <person name="Andreopoulos B."/>
            <person name="Cheng J.F."/>
            <person name="Woyke T."/>
            <person name="Pelin A."/>
            <person name="Henrissat B."/>
            <person name="Reynolds N.K."/>
            <person name="Benny G.L."/>
            <person name="Smith M.E."/>
            <person name="James T.Y."/>
            <person name="Grigoriev I.V."/>
        </authorList>
    </citation>
    <scope>NUCLEOTIDE SEQUENCE [LARGE SCALE GENOMIC DNA]</scope>
    <source>
        <strain evidence="6">ATCC 52028</strain>
    </source>
</reference>
<evidence type="ECO:0000256" key="1">
    <source>
        <dbReference type="ARBA" id="ARBA00022723"/>
    </source>
</evidence>
<accession>A0A4P9X984</accession>
<evidence type="ECO:0000256" key="2">
    <source>
        <dbReference type="ARBA" id="ARBA00022837"/>
    </source>
</evidence>
<evidence type="ECO:0000313" key="6">
    <source>
        <dbReference type="Proteomes" id="UP000274922"/>
    </source>
</evidence>
<feature type="region of interest" description="Disordered" evidence="3">
    <location>
        <begin position="28"/>
        <end position="53"/>
    </location>
</feature>
<feature type="compositionally biased region" description="Basic residues" evidence="3">
    <location>
        <begin position="123"/>
        <end position="135"/>
    </location>
</feature>
<proteinExistence type="predicted"/>
<keyword evidence="1" id="KW-0479">Metal-binding</keyword>
<feature type="compositionally biased region" description="Low complexity" evidence="3">
    <location>
        <begin position="1157"/>
        <end position="1166"/>
    </location>
</feature>
<dbReference type="InterPro" id="IPR002048">
    <property type="entry name" value="EF_hand_dom"/>
</dbReference>
<evidence type="ECO:0000256" key="3">
    <source>
        <dbReference type="SAM" id="MobiDB-lite"/>
    </source>
</evidence>
<dbReference type="PROSITE" id="PS00018">
    <property type="entry name" value="EF_HAND_1"/>
    <property type="match status" value="1"/>
</dbReference>
<dbReference type="GO" id="GO:0005509">
    <property type="term" value="F:calcium ion binding"/>
    <property type="evidence" value="ECO:0007669"/>
    <property type="project" value="InterPro"/>
</dbReference>
<dbReference type="GO" id="GO:0000159">
    <property type="term" value="C:protein phosphatase type 2A complex"/>
    <property type="evidence" value="ECO:0007669"/>
    <property type="project" value="TreeGrafter"/>
</dbReference>
<feature type="compositionally biased region" description="Low complexity" evidence="3">
    <location>
        <begin position="1190"/>
        <end position="1215"/>
    </location>
</feature>
<feature type="region of interest" description="Disordered" evidence="3">
    <location>
        <begin position="70"/>
        <end position="147"/>
    </location>
</feature>
<dbReference type="STRING" id="1555241.A0A4P9X984"/>
<evidence type="ECO:0000313" key="5">
    <source>
        <dbReference type="EMBL" id="RKP01842.1"/>
    </source>
</evidence>
<dbReference type="Gene3D" id="1.10.238.10">
    <property type="entry name" value="EF-hand"/>
    <property type="match status" value="1"/>
</dbReference>
<dbReference type="InterPro" id="IPR018247">
    <property type="entry name" value="EF_Hand_1_Ca_BS"/>
</dbReference>
<gene>
    <name evidence="5" type="ORF">CXG81DRAFT_18407</name>
</gene>
<keyword evidence="6" id="KW-1185">Reference proteome</keyword>
<feature type="compositionally biased region" description="Low complexity" evidence="3">
    <location>
        <begin position="991"/>
        <end position="1041"/>
    </location>
</feature>
<organism evidence="5 6">
    <name type="scientific">Caulochytrium protostelioides</name>
    <dbReference type="NCBI Taxonomy" id="1555241"/>
    <lineage>
        <taxon>Eukaryota</taxon>
        <taxon>Fungi</taxon>
        <taxon>Fungi incertae sedis</taxon>
        <taxon>Chytridiomycota</taxon>
        <taxon>Chytridiomycota incertae sedis</taxon>
        <taxon>Chytridiomycetes</taxon>
        <taxon>Caulochytriales</taxon>
        <taxon>Caulochytriaceae</taxon>
        <taxon>Caulochytrium</taxon>
    </lineage>
</organism>
<dbReference type="SUPFAM" id="SSF47473">
    <property type="entry name" value="EF-hand"/>
    <property type="match status" value="1"/>
</dbReference>
<feature type="region of interest" description="Disordered" evidence="3">
    <location>
        <begin position="563"/>
        <end position="593"/>
    </location>
</feature>
<dbReference type="InterPro" id="IPR011992">
    <property type="entry name" value="EF-hand-dom_pair"/>
</dbReference>
<dbReference type="Proteomes" id="UP000274922">
    <property type="component" value="Unassembled WGS sequence"/>
</dbReference>
<feature type="compositionally biased region" description="Polar residues" evidence="3">
    <location>
        <begin position="185"/>
        <end position="203"/>
    </location>
</feature>
<dbReference type="OrthoDB" id="5586at2759"/>
<dbReference type="GO" id="GO:0019888">
    <property type="term" value="F:protein phosphatase regulator activity"/>
    <property type="evidence" value="ECO:0007669"/>
    <property type="project" value="TreeGrafter"/>
</dbReference>
<feature type="region of interest" description="Disordered" evidence="3">
    <location>
        <begin position="1157"/>
        <end position="1215"/>
    </location>
</feature>
<feature type="compositionally biased region" description="Low complexity" evidence="3">
    <location>
        <begin position="101"/>
        <end position="122"/>
    </location>
</feature>
<evidence type="ECO:0000259" key="4">
    <source>
        <dbReference type="PROSITE" id="PS50222"/>
    </source>
</evidence>
<feature type="domain" description="EF-hand" evidence="4">
    <location>
        <begin position="618"/>
        <end position="653"/>
    </location>
</feature>
<dbReference type="Gene3D" id="1.10.238.220">
    <property type="match status" value="1"/>
</dbReference>
<sequence>MATSLRRAVPGWPSPIAAAAAAAAEAALDAPPPVAAPRSAPLAWAPTHPRGRHHVAVDPAEGHSEAAASAAAVLPRRRSAPRLQRLSKRADSAVELVTRTSGSEPAGEADGEAAPAPATAALTRRRSRGGRRRSRPEHLRRPGAARTATAAGLAVAALLDDDDDAPLSSASTLVGDGGGGGRLSRTASATSKHSVSSLASARSTDWAPSEVSAASSAVGAATAVIPRFWVPPAERASDAAFADGLHQELVQLATWWRAAVGDVVAQDPSLEADAWRQQTSPDADYPDLPADAVGPVLARLGLSPYYWAVVAQALHPGVRFAVTTTASAPAAAVTPSAAPTAYPPTRWSAFRDLWVSVRRAAVGGTLRVPVWWNASPAAPSLLLDRLAFRLLQRARAPTASTASAVSTSSGMIDGSSLYPLVHAVLATHPAFAFLGASPAFQERYADSVVVRMLLGACGRDAATRAGGPAAMTWAGFVHLELAPMLARVAAASTCMGLPMPPVWSYKDFYIIYCRFYDLDRTTQMGLTRFDVARYGMHTLSPAIVDRLFDVHVPTFAATTPHGAAEPAAAVQTEPETEPGSPLPDAPAWPLSPSSAAPHRDWMGFKDFVAFLTAVEDKAAPASLCYWFRCLDLDGDGVISFYEVEQFWAILSLHVGELFGWEALLRLTQDLLGDPIAGDPLWRTAPVRDASAVLRDPLACHEPAAPNGLRGPRAGWALPQFLARPEAAVLFYDLVFDTRRREETARRMSDMQFRLRTTLFVEAAVPWLVADDGVDAAPAAESVDTVQTGWGWRPQRPKSMAVYAELAPSERIWLSHASEWYPNLSEQAVEATLATPWCAGLRGPAMSAAAVEVADLSVGVSGEANARVVKLHGWSRFVEQMYRQLTVPATASTTTPAATTAAAAAAAAAAASTGATCTATATTPSVATAAEAPTGTKAEKLATGRSSRKSAAGKSASSKWGFGSKSSRADAEGIGDAAAAASATTAIAAEPAASAVRRAGGPRPSAASPRGAAMSSAMALPSALAAPPPSSHSSTSASASQRTRSRSAEHPLRQAIRAAAAEAALAGVVPRAAADGAARGIPATSVEAPRGAPAGAGAGNKLVAIMTGSSPAAAAAAAAIEPSSQEEPPPPRAVRLWTRALKLRGSSLSAVSTASAAFGTTASGPSTPTQRKDATSLPRRPQAQSAPVSPSRGAATTASGALRAAGAGKSASSRMPRAASMILRNAVGRAGAGSASGAVGTGLAVMAASTPSQWPERSTSVVTAVDTALPGCTVAKHARLLAASTTTSTVAAASTATVSTASTARPASPPDALPPAAAPSLYERVLEGFSLARMEPYRR</sequence>
<name>A0A4P9X984_9FUNG</name>
<feature type="region of interest" description="Disordered" evidence="3">
    <location>
        <begin position="170"/>
        <end position="206"/>
    </location>
</feature>
<dbReference type="Pfam" id="PF17958">
    <property type="entry name" value="EF-hand_13"/>
    <property type="match status" value="1"/>
</dbReference>
<feature type="region of interest" description="Disordered" evidence="3">
    <location>
        <begin position="991"/>
        <end position="1050"/>
    </location>
</feature>
<dbReference type="InterPro" id="IPR041534">
    <property type="entry name" value="EF-hand_13"/>
</dbReference>
<dbReference type="EMBL" id="ML014159">
    <property type="protein sequence ID" value="RKP01842.1"/>
    <property type="molecule type" value="Genomic_DNA"/>
</dbReference>